<dbReference type="Proteomes" id="UP000613266">
    <property type="component" value="Unassembled WGS sequence"/>
</dbReference>
<dbReference type="GO" id="GO:0004623">
    <property type="term" value="F:phospholipase A2 activity"/>
    <property type="evidence" value="ECO:0007669"/>
    <property type="project" value="InterPro"/>
</dbReference>
<dbReference type="RefSeq" id="WP_198113333.1">
    <property type="nucleotide sequence ID" value="NZ_JAEDAK010000022.1"/>
</dbReference>
<evidence type="ECO:0000313" key="3">
    <source>
        <dbReference type="Proteomes" id="UP000613266"/>
    </source>
</evidence>
<gene>
    <name evidence="2" type="ORF">I7X39_21245</name>
</gene>
<proteinExistence type="predicted"/>
<dbReference type="GO" id="GO:0006644">
    <property type="term" value="P:phospholipid metabolic process"/>
    <property type="evidence" value="ECO:0007669"/>
    <property type="project" value="InterPro"/>
</dbReference>
<protein>
    <submittedName>
        <fullName evidence="2">Uncharacterized protein</fullName>
    </submittedName>
</protein>
<name>A0A931J9T8_9BURK</name>
<organism evidence="2 3">
    <name type="scientific">Inhella proteolytica</name>
    <dbReference type="NCBI Taxonomy" id="2795029"/>
    <lineage>
        <taxon>Bacteria</taxon>
        <taxon>Pseudomonadati</taxon>
        <taxon>Pseudomonadota</taxon>
        <taxon>Betaproteobacteria</taxon>
        <taxon>Burkholderiales</taxon>
        <taxon>Sphaerotilaceae</taxon>
        <taxon>Inhella</taxon>
    </lineage>
</organism>
<accession>A0A931J9T8</accession>
<dbReference type="EMBL" id="JAEDAK010000022">
    <property type="protein sequence ID" value="MBH9579432.1"/>
    <property type="molecule type" value="Genomic_DNA"/>
</dbReference>
<dbReference type="InterPro" id="IPR036444">
    <property type="entry name" value="PLipase_A2_dom_sf"/>
</dbReference>
<keyword evidence="3" id="KW-1185">Reference proteome</keyword>
<dbReference type="AlphaFoldDB" id="A0A931J9T8"/>
<dbReference type="SUPFAM" id="SSF48619">
    <property type="entry name" value="Phospholipase A2, PLA2"/>
    <property type="match status" value="1"/>
</dbReference>
<evidence type="ECO:0000313" key="2">
    <source>
        <dbReference type="EMBL" id="MBH9579432.1"/>
    </source>
</evidence>
<feature type="region of interest" description="Disordered" evidence="1">
    <location>
        <begin position="100"/>
        <end position="127"/>
    </location>
</feature>
<comment type="caution">
    <text evidence="2">The sequence shown here is derived from an EMBL/GenBank/DDBJ whole genome shotgun (WGS) entry which is preliminary data.</text>
</comment>
<sequence length="127" mass="14000">MKPFRTDGGSLYPDRDAQSDWGDCCVAHDLAYWRGGDAATRLQADEALRACVLRTTGNAQQAAQMFSGVRAGGGPWWPTSYRWAYGWPYGRGHALLESAERERADTLQKQAEQQGALACPSRPAQPR</sequence>
<evidence type="ECO:0000256" key="1">
    <source>
        <dbReference type="SAM" id="MobiDB-lite"/>
    </source>
</evidence>
<reference evidence="2" key="1">
    <citation type="submission" date="2020-12" db="EMBL/GenBank/DDBJ databases">
        <title>The genome sequence of Inhella sp. 1Y17.</title>
        <authorList>
            <person name="Liu Y."/>
        </authorList>
    </citation>
    <scope>NUCLEOTIDE SEQUENCE</scope>
    <source>
        <strain evidence="2">1Y17</strain>
    </source>
</reference>
<dbReference type="GO" id="GO:0050482">
    <property type="term" value="P:arachidonate secretion"/>
    <property type="evidence" value="ECO:0007669"/>
    <property type="project" value="InterPro"/>
</dbReference>